<gene>
    <name evidence="1" type="ORF">DPMN_108051</name>
</gene>
<accession>A0A9D4K8C4</accession>
<name>A0A9D4K8C4_DREPO</name>
<keyword evidence="2" id="KW-1185">Reference proteome</keyword>
<organism evidence="1 2">
    <name type="scientific">Dreissena polymorpha</name>
    <name type="common">Zebra mussel</name>
    <name type="synonym">Mytilus polymorpha</name>
    <dbReference type="NCBI Taxonomy" id="45954"/>
    <lineage>
        <taxon>Eukaryota</taxon>
        <taxon>Metazoa</taxon>
        <taxon>Spiralia</taxon>
        <taxon>Lophotrochozoa</taxon>
        <taxon>Mollusca</taxon>
        <taxon>Bivalvia</taxon>
        <taxon>Autobranchia</taxon>
        <taxon>Heteroconchia</taxon>
        <taxon>Euheterodonta</taxon>
        <taxon>Imparidentia</taxon>
        <taxon>Neoheterodontei</taxon>
        <taxon>Myida</taxon>
        <taxon>Dreissenoidea</taxon>
        <taxon>Dreissenidae</taxon>
        <taxon>Dreissena</taxon>
    </lineage>
</organism>
<sequence>MREMSCDNLIDQYKHKQPEHHGVAEGEDHIEREVNENLNKVVWTGHILKQSPSWDVMSGVLNIACRDRRLLV</sequence>
<dbReference type="AlphaFoldDB" id="A0A9D4K8C4"/>
<dbReference type="Proteomes" id="UP000828390">
    <property type="component" value="Unassembled WGS sequence"/>
</dbReference>
<reference evidence="1" key="1">
    <citation type="journal article" date="2019" name="bioRxiv">
        <title>The Genome of the Zebra Mussel, Dreissena polymorpha: A Resource for Invasive Species Research.</title>
        <authorList>
            <person name="McCartney M.A."/>
            <person name="Auch B."/>
            <person name="Kono T."/>
            <person name="Mallez S."/>
            <person name="Zhang Y."/>
            <person name="Obille A."/>
            <person name="Becker A."/>
            <person name="Abrahante J.E."/>
            <person name="Garbe J."/>
            <person name="Badalamenti J.P."/>
            <person name="Herman A."/>
            <person name="Mangelson H."/>
            <person name="Liachko I."/>
            <person name="Sullivan S."/>
            <person name="Sone E.D."/>
            <person name="Koren S."/>
            <person name="Silverstein K.A.T."/>
            <person name="Beckman K.B."/>
            <person name="Gohl D.M."/>
        </authorList>
    </citation>
    <scope>NUCLEOTIDE SEQUENCE</scope>
    <source>
        <strain evidence="1">Duluth1</strain>
        <tissue evidence="1">Whole animal</tissue>
    </source>
</reference>
<proteinExistence type="predicted"/>
<evidence type="ECO:0000313" key="2">
    <source>
        <dbReference type="Proteomes" id="UP000828390"/>
    </source>
</evidence>
<protein>
    <submittedName>
        <fullName evidence="1">Uncharacterized protein</fullName>
    </submittedName>
</protein>
<evidence type="ECO:0000313" key="1">
    <source>
        <dbReference type="EMBL" id="KAH3834716.1"/>
    </source>
</evidence>
<comment type="caution">
    <text evidence="1">The sequence shown here is derived from an EMBL/GenBank/DDBJ whole genome shotgun (WGS) entry which is preliminary data.</text>
</comment>
<reference evidence="1" key="2">
    <citation type="submission" date="2020-11" db="EMBL/GenBank/DDBJ databases">
        <authorList>
            <person name="McCartney M.A."/>
            <person name="Auch B."/>
            <person name="Kono T."/>
            <person name="Mallez S."/>
            <person name="Becker A."/>
            <person name="Gohl D.M."/>
            <person name="Silverstein K.A.T."/>
            <person name="Koren S."/>
            <person name="Bechman K.B."/>
            <person name="Herman A."/>
            <person name="Abrahante J.E."/>
            <person name="Garbe J."/>
        </authorList>
    </citation>
    <scope>NUCLEOTIDE SEQUENCE</scope>
    <source>
        <strain evidence="1">Duluth1</strain>
        <tissue evidence="1">Whole animal</tissue>
    </source>
</reference>
<dbReference type="EMBL" id="JAIWYP010000004">
    <property type="protein sequence ID" value="KAH3834716.1"/>
    <property type="molecule type" value="Genomic_DNA"/>
</dbReference>